<evidence type="ECO:0000313" key="1">
    <source>
        <dbReference type="EMBL" id="KAJ1940754.1"/>
    </source>
</evidence>
<comment type="caution">
    <text evidence="1">The sequence shown here is derived from an EMBL/GenBank/DDBJ whole genome shotgun (WGS) entry which is preliminary data.</text>
</comment>
<protein>
    <submittedName>
        <fullName evidence="1">Uncharacterized protein</fullName>
    </submittedName>
</protein>
<name>A0ACC1J7K9_9FUNG</name>
<gene>
    <name evidence="1" type="ORF">FBU59_003713</name>
</gene>
<reference evidence="1" key="1">
    <citation type="submission" date="2022-07" db="EMBL/GenBank/DDBJ databases">
        <title>Phylogenomic reconstructions and comparative analyses of Kickxellomycotina fungi.</title>
        <authorList>
            <person name="Reynolds N.K."/>
            <person name="Stajich J.E."/>
            <person name="Barry K."/>
            <person name="Grigoriev I.V."/>
            <person name="Crous P."/>
            <person name="Smith M.E."/>
        </authorList>
    </citation>
    <scope>NUCLEOTIDE SEQUENCE</scope>
    <source>
        <strain evidence="1">NRRL 5244</strain>
    </source>
</reference>
<evidence type="ECO:0000313" key="2">
    <source>
        <dbReference type="Proteomes" id="UP001150603"/>
    </source>
</evidence>
<sequence length="321" mass="35126">MADDTSKPVVDEVNGDSAKSQEEAKPIEDSDKFVADEKDTEKEPEEKGETKDEETEKKPDEKVEAKKEGESQPMPAKHIFGSGFSSGRGFGIVNSDGGLTGVAGAPSSFASCNTADSGFAKYTTKPKSFEVMLSDGSSKSLETATTEQKPKVVETVEIKTHEENETCVFSTKAKLFQFKDGDWKSRGKGHFKVNQHKIDEKCRLVMRTDITFQVMLNSMLFHGMAVRRRDEKSVFFVCIDHQSNKLASYILALDNEDLAQEAYSAIRNHIPGTVDNAAQKTEKVEVPDEGKSDDEDGAKLSGTESVAGDSSAEDNVKDAEN</sequence>
<accession>A0ACC1J7K9</accession>
<keyword evidence="2" id="KW-1185">Reference proteome</keyword>
<dbReference type="EMBL" id="JANBPW010002456">
    <property type="protein sequence ID" value="KAJ1940754.1"/>
    <property type="molecule type" value="Genomic_DNA"/>
</dbReference>
<proteinExistence type="predicted"/>
<dbReference type="Proteomes" id="UP001150603">
    <property type="component" value="Unassembled WGS sequence"/>
</dbReference>
<organism evidence="1 2">
    <name type="scientific">Linderina macrospora</name>
    <dbReference type="NCBI Taxonomy" id="4868"/>
    <lineage>
        <taxon>Eukaryota</taxon>
        <taxon>Fungi</taxon>
        <taxon>Fungi incertae sedis</taxon>
        <taxon>Zoopagomycota</taxon>
        <taxon>Kickxellomycotina</taxon>
        <taxon>Kickxellomycetes</taxon>
        <taxon>Kickxellales</taxon>
        <taxon>Kickxellaceae</taxon>
        <taxon>Linderina</taxon>
    </lineage>
</organism>